<dbReference type="PANTHER" id="PTHR33361:SF2">
    <property type="entry name" value="DUF885 DOMAIN-CONTAINING PROTEIN"/>
    <property type="match status" value="1"/>
</dbReference>
<proteinExistence type="predicted"/>
<dbReference type="InterPro" id="IPR010281">
    <property type="entry name" value="DUF885"/>
</dbReference>
<dbReference type="EMBL" id="FOXS01000002">
    <property type="protein sequence ID" value="SFQ25347.1"/>
    <property type="molecule type" value="Genomic_DNA"/>
</dbReference>
<name>A0A1I5X0X4_HYMAR</name>
<keyword evidence="2" id="KW-1185">Reference proteome</keyword>
<gene>
    <name evidence="1" type="ORF">SAMN04515668_1580</name>
</gene>
<accession>A0A1I5X0X4</accession>
<dbReference type="STRING" id="1227077.SAMN04515668_1580"/>
<dbReference type="Proteomes" id="UP000199029">
    <property type="component" value="Unassembled WGS sequence"/>
</dbReference>
<reference evidence="2" key="1">
    <citation type="submission" date="2016-10" db="EMBL/GenBank/DDBJ databases">
        <authorList>
            <person name="Varghese N."/>
            <person name="Submissions S."/>
        </authorList>
    </citation>
    <scope>NUCLEOTIDE SEQUENCE [LARGE SCALE GENOMIC DNA]</scope>
    <source>
        <strain evidence="2">OR362-8,ATCC BAA-1266,JCM 13504</strain>
    </source>
</reference>
<dbReference type="OrthoDB" id="9760040at2"/>
<protein>
    <submittedName>
        <fullName evidence="1">Uncharacterized conserved protein, DUF885 familyt</fullName>
    </submittedName>
</protein>
<sequence>MKKIVLRTLAALLLIIVVLVVNTVWFKPFFIRAFYEKVFVQVAFDSPEMLSSLRLVEGVGIQGHNQKLDDASDAKDTETLERLQQDLATLHRYDTTGMRGQDRLNYQVLDWYMTNAAEGATFRYHNYPVNQMRGEQNGFPSFMASVHQVHNRRDADYYNQRLAAVKVKFAQVLEGLKIREQRGIIPPTFVIDKVLSEMSGLVEQQPEQNILYTSLVEKLMKAKDLDATAQAEILAETKRQIQGNVYPAYQSLIAYFTALRPRSTNDAGVWKFPNGKDFYAYCLRRSTTTNLSAAQIHQLGLQEVARITAEMRAILQAQRVPGADSVGPTMARLGEEARFMYPDTDTGRTQILADYKTILAEVDKGLSSAFRMRPKASLDVLRVPEFKQKTSAGAYYERPALDGSRPGIFFANLFDVKATPKFGMRTLAYHEGIPGHHFQIGVAQELKGLPTFRTLIPFTAYSEGWALYAERVAAELGFEQDPYDKLGGLRAELFRAARLVTDTGLHDQRWTREEAIRYMRQTTGMAVSDVTAEVERYIVMPGQACAYKVGMLKILELRERAKQELGSKFDLRDFHDAVLKNGALPLSVLEQVVGTYIAGKKASA</sequence>
<organism evidence="1 2">
    <name type="scientific">Hymenobacter arizonensis</name>
    <name type="common">Siccationidurans arizonensis</name>
    <dbReference type="NCBI Taxonomy" id="1227077"/>
    <lineage>
        <taxon>Bacteria</taxon>
        <taxon>Pseudomonadati</taxon>
        <taxon>Bacteroidota</taxon>
        <taxon>Cytophagia</taxon>
        <taxon>Cytophagales</taxon>
        <taxon>Hymenobacteraceae</taxon>
        <taxon>Hymenobacter</taxon>
    </lineage>
</organism>
<evidence type="ECO:0000313" key="1">
    <source>
        <dbReference type="EMBL" id="SFQ25347.1"/>
    </source>
</evidence>
<dbReference type="RefSeq" id="WP_092670816.1">
    <property type="nucleotide sequence ID" value="NZ_FOXS01000002.1"/>
</dbReference>
<dbReference type="PANTHER" id="PTHR33361">
    <property type="entry name" value="GLR0591 PROTEIN"/>
    <property type="match status" value="1"/>
</dbReference>
<dbReference type="AlphaFoldDB" id="A0A1I5X0X4"/>
<evidence type="ECO:0000313" key="2">
    <source>
        <dbReference type="Proteomes" id="UP000199029"/>
    </source>
</evidence>
<dbReference type="Pfam" id="PF05960">
    <property type="entry name" value="DUF885"/>
    <property type="match status" value="1"/>
</dbReference>